<keyword evidence="4" id="KW-0813">Transport</keyword>
<dbReference type="SUPFAM" id="SSF81653">
    <property type="entry name" value="Calcium ATPase, transduction domain A"/>
    <property type="match status" value="1"/>
</dbReference>
<evidence type="ECO:0000256" key="11">
    <source>
        <dbReference type="ARBA" id="ARBA00022842"/>
    </source>
</evidence>
<dbReference type="GO" id="GO:0016887">
    <property type="term" value="F:ATP hydrolysis activity"/>
    <property type="evidence" value="ECO:0007669"/>
    <property type="project" value="InterPro"/>
</dbReference>
<dbReference type="GO" id="GO:0005388">
    <property type="term" value="F:P-type calcium transporter activity"/>
    <property type="evidence" value="ECO:0007669"/>
    <property type="project" value="UniProtKB-EC"/>
</dbReference>
<dbReference type="Gene3D" id="2.70.150.10">
    <property type="entry name" value="Calcium-transporting ATPase, cytoplasmic transduction domain A"/>
    <property type="match status" value="1"/>
</dbReference>
<dbReference type="InterPro" id="IPR044492">
    <property type="entry name" value="P_typ_ATPase_HD_dom"/>
</dbReference>
<evidence type="ECO:0000256" key="15">
    <source>
        <dbReference type="ARBA" id="ARBA00023136"/>
    </source>
</evidence>
<dbReference type="AlphaFoldDB" id="A0A9D4TY51"/>
<evidence type="ECO:0000256" key="10">
    <source>
        <dbReference type="ARBA" id="ARBA00022840"/>
    </source>
</evidence>
<evidence type="ECO:0000259" key="18">
    <source>
        <dbReference type="SMART" id="SM00831"/>
    </source>
</evidence>
<dbReference type="Proteomes" id="UP001055712">
    <property type="component" value="Unassembled WGS sequence"/>
</dbReference>
<dbReference type="SUPFAM" id="SSF81660">
    <property type="entry name" value="Metal cation-transporting ATPase, ATP-binding domain N"/>
    <property type="match status" value="1"/>
</dbReference>
<evidence type="ECO:0000256" key="4">
    <source>
        <dbReference type="ARBA" id="ARBA00022448"/>
    </source>
</evidence>
<evidence type="ECO:0000256" key="6">
    <source>
        <dbReference type="ARBA" id="ARBA00022692"/>
    </source>
</evidence>
<keyword evidence="8" id="KW-0547">Nucleotide-binding</keyword>
<dbReference type="InterPro" id="IPR023214">
    <property type="entry name" value="HAD_sf"/>
</dbReference>
<dbReference type="GO" id="GO:0046872">
    <property type="term" value="F:metal ion binding"/>
    <property type="evidence" value="ECO:0007669"/>
    <property type="project" value="UniProtKB-KW"/>
</dbReference>
<dbReference type="InterPro" id="IPR023299">
    <property type="entry name" value="ATPase_P-typ_cyto_dom_N"/>
</dbReference>
<accession>A0A9D4TY51</accession>
<feature type="chain" id="PRO_5039023642" description="P-type Ca(2+) transporter" evidence="17">
    <location>
        <begin position="18"/>
        <end position="1126"/>
    </location>
</feature>
<reference evidence="19" key="2">
    <citation type="submission" date="2020-11" db="EMBL/GenBank/DDBJ databases">
        <authorList>
            <person name="Cecchin M."/>
            <person name="Marcolungo L."/>
            <person name="Rossato M."/>
            <person name="Girolomoni L."/>
            <person name="Cosentino E."/>
            <person name="Cuine S."/>
            <person name="Li-Beisson Y."/>
            <person name="Delledonne M."/>
            <person name="Ballottari M."/>
        </authorList>
    </citation>
    <scope>NUCLEOTIDE SEQUENCE</scope>
    <source>
        <strain evidence="19">211/11P</strain>
        <tissue evidence="19">Whole cell</tissue>
    </source>
</reference>
<dbReference type="SUPFAM" id="SSF56784">
    <property type="entry name" value="HAD-like"/>
    <property type="match status" value="1"/>
</dbReference>
<protein>
    <recommendedName>
        <fullName evidence="3">P-type Ca(2+) transporter</fullName>
        <ecNumber evidence="3">7.2.2.10</ecNumber>
    </recommendedName>
</protein>
<keyword evidence="10" id="KW-0067">ATP-binding</keyword>
<dbReference type="Pfam" id="PF00689">
    <property type="entry name" value="Cation_ATPase_C"/>
    <property type="match status" value="1"/>
</dbReference>
<evidence type="ECO:0000256" key="8">
    <source>
        <dbReference type="ARBA" id="ARBA00022741"/>
    </source>
</evidence>
<evidence type="ECO:0000256" key="17">
    <source>
        <dbReference type="SAM" id="SignalP"/>
    </source>
</evidence>
<dbReference type="NCBIfam" id="TIGR01494">
    <property type="entry name" value="ATPase_P-type"/>
    <property type="match status" value="2"/>
</dbReference>
<keyword evidence="11" id="KW-0460">Magnesium</keyword>
<dbReference type="SFLD" id="SFLDS00003">
    <property type="entry name" value="Haloacid_Dehalogenase"/>
    <property type="match status" value="1"/>
</dbReference>
<dbReference type="FunFam" id="2.70.150.10:FF:000014">
    <property type="entry name" value="Calcium-transporting ATPase, putative"/>
    <property type="match status" value="1"/>
</dbReference>
<dbReference type="Pfam" id="PF13246">
    <property type="entry name" value="Cation_ATPase"/>
    <property type="match status" value="1"/>
</dbReference>
<dbReference type="InterPro" id="IPR018303">
    <property type="entry name" value="ATPase_P-typ_P_site"/>
</dbReference>
<dbReference type="PRINTS" id="PR00119">
    <property type="entry name" value="CATATPASE"/>
</dbReference>
<dbReference type="SUPFAM" id="SSF81665">
    <property type="entry name" value="Calcium ATPase, transmembrane domain M"/>
    <property type="match status" value="1"/>
</dbReference>
<reference evidence="19" key="1">
    <citation type="journal article" date="2019" name="Plant J.">
        <title>Chlorella vulgaris genome assembly and annotation reveals the molecular basis for metabolic acclimation to high light conditions.</title>
        <authorList>
            <person name="Cecchin M."/>
            <person name="Marcolungo L."/>
            <person name="Rossato M."/>
            <person name="Girolomoni L."/>
            <person name="Cosentino E."/>
            <person name="Cuine S."/>
            <person name="Li-Beisson Y."/>
            <person name="Delledonne M."/>
            <person name="Ballottari M."/>
        </authorList>
    </citation>
    <scope>NUCLEOTIDE SEQUENCE</scope>
    <source>
        <strain evidence="19">211/11P</strain>
    </source>
</reference>
<dbReference type="Pfam" id="PF00122">
    <property type="entry name" value="E1-E2_ATPase"/>
    <property type="match status" value="1"/>
</dbReference>
<dbReference type="Gene3D" id="1.20.1110.10">
    <property type="entry name" value="Calcium-transporting ATPase, transmembrane domain"/>
    <property type="match status" value="1"/>
</dbReference>
<dbReference type="FunFam" id="1.20.1110.10:FF:000065">
    <property type="entry name" value="Sarcoplasmic/endoplasmic reticulum calcium ATPase 1"/>
    <property type="match status" value="1"/>
</dbReference>
<dbReference type="OrthoDB" id="3352408at2759"/>
<dbReference type="PROSITE" id="PS00154">
    <property type="entry name" value="ATPASE_E1_E2"/>
    <property type="match status" value="1"/>
</dbReference>
<evidence type="ECO:0000256" key="3">
    <source>
        <dbReference type="ARBA" id="ARBA00012790"/>
    </source>
</evidence>
<evidence type="ECO:0000256" key="12">
    <source>
        <dbReference type="ARBA" id="ARBA00022967"/>
    </source>
</evidence>
<comment type="subcellular location">
    <subcellularLocation>
        <location evidence="1">Membrane</location>
        <topology evidence="1">Multi-pass membrane protein</topology>
    </subcellularLocation>
</comment>
<keyword evidence="12" id="KW-1278">Translocase</keyword>
<dbReference type="InterPro" id="IPR001757">
    <property type="entry name" value="P_typ_ATPase"/>
</dbReference>
<keyword evidence="20" id="KW-1185">Reference proteome</keyword>
<proteinExistence type="inferred from homology"/>
<dbReference type="GO" id="GO:0016020">
    <property type="term" value="C:membrane"/>
    <property type="evidence" value="ECO:0007669"/>
    <property type="project" value="UniProtKB-SubCell"/>
</dbReference>
<dbReference type="InterPro" id="IPR059000">
    <property type="entry name" value="ATPase_P-type_domA"/>
</dbReference>
<organism evidence="19 20">
    <name type="scientific">Chlorella vulgaris</name>
    <name type="common">Green alga</name>
    <dbReference type="NCBI Taxonomy" id="3077"/>
    <lineage>
        <taxon>Eukaryota</taxon>
        <taxon>Viridiplantae</taxon>
        <taxon>Chlorophyta</taxon>
        <taxon>core chlorophytes</taxon>
        <taxon>Trebouxiophyceae</taxon>
        <taxon>Chlorellales</taxon>
        <taxon>Chlorellaceae</taxon>
        <taxon>Chlorella clade</taxon>
        <taxon>Chlorella</taxon>
    </lineage>
</organism>
<dbReference type="SFLD" id="SFLDG00002">
    <property type="entry name" value="C1.7:_P-type_atpase_like"/>
    <property type="match status" value="1"/>
</dbReference>
<dbReference type="InterPro" id="IPR008250">
    <property type="entry name" value="ATPase_P-typ_transduc_dom_A_sf"/>
</dbReference>
<dbReference type="InterPro" id="IPR004014">
    <property type="entry name" value="ATPase_P-typ_cation-transptr_N"/>
</dbReference>
<evidence type="ECO:0000256" key="2">
    <source>
        <dbReference type="ARBA" id="ARBA00005675"/>
    </source>
</evidence>
<dbReference type="Pfam" id="PF00690">
    <property type="entry name" value="Cation_ATPase_N"/>
    <property type="match status" value="1"/>
</dbReference>
<dbReference type="GO" id="GO:0005524">
    <property type="term" value="F:ATP binding"/>
    <property type="evidence" value="ECO:0007669"/>
    <property type="project" value="UniProtKB-KW"/>
</dbReference>
<keyword evidence="14" id="KW-0406">Ion transport</keyword>
<dbReference type="SFLD" id="SFLDF00027">
    <property type="entry name" value="p-type_atpase"/>
    <property type="match status" value="1"/>
</dbReference>
<dbReference type="Gene3D" id="3.40.50.1000">
    <property type="entry name" value="HAD superfamily/HAD-like"/>
    <property type="match status" value="1"/>
</dbReference>
<evidence type="ECO:0000256" key="5">
    <source>
        <dbReference type="ARBA" id="ARBA00022568"/>
    </source>
</evidence>
<gene>
    <name evidence="19" type="ORF">D9Q98_000327</name>
</gene>
<dbReference type="FunFam" id="3.40.50.1000:FF:000083">
    <property type="entry name" value="Sodium/potassium-transporting ATPase subunit alpha"/>
    <property type="match status" value="1"/>
</dbReference>
<keyword evidence="17" id="KW-0732">Signal</keyword>
<keyword evidence="15 16" id="KW-0472">Membrane</keyword>
<keyword evidence="13 16" id="KW-1133">Transmembrane helix</keyword>
<dbReference type="EC" id="7.2.2.10" evidence="3"/>
<dbReference type="PRINTS" id="PR00121">
    <property type="entry name" value="NAKATPASE"/>
</dbReference>
<name>A0A9D4TY51_CHLVU</name>
<comment type="similarity">
    <text evidence="2">Belongs to the cation transport ATPase (P-type) (TC 3.A.3) family. Type IIA subfamily.</text>
</comment>
<feature type="signal peptide" evidence="17">
    <location>
        <begin position="1"/>
        <end position="17"/>
    </location>
</feature>
<sequence length="1126" mass="120469">MHDLVLIVVVCRSVTLGCVLQPSQKRSTFTGQSHRIWTIYRVTEWEPEWSSRAMAPVFPAWSVSAEEALQHHGVQLASGLSSSEVEARRSKYGFNELEKAPGTPLWKLILEQFDDTLVKILLLAAAVSFGLALFEGEAEESGVRAFIEPLVIVLILVLNAAVGVWQESNAENALEALKEMTADTAKVFRDGQLISDLPARELLPGDVVEIHTGDKVPADIRVVQLKTAVVRVEQAALTGESVAVAKSAAPAALAECELQAKECMLFAGTGIASGACLGLVNSIGMATEIGQIQAQIQEAAEEESDTPLKRKLDEFGEALAKVILYICVAVWLINYRHFLSWKSFPGSWIPDPSTLQFSVAKATFYFKATVALAVAAIPEGLPAVITTCLALGTRKMAKRNAIVRRLPSVETLGCTTVICSDKTGTLTTNQMSAVRLVAFGRTATSVESWQVTGSTYDPDGGAVLGLAGLDRNLEALAEACALCNDARIEYKQEHFKSVGQPTEAALLVLAEKLGVAGEAAQRAIVAARQADPEAHPAGACEAHASKYSKLATLEFDRDRKSMSVICSPATGAFAAAVGATPRRSSRLQAGASNGGGNVLYVKGAAECVLARCNRAMLADGSVVPLDNAARKELVRLQDELAAGALRLLAFAVKGELAELADYNGSDAHRGHSRLADPSQYSAIESDLVFLGLAGLQDPPRPEVRSAIQDCHAAGIRVMVITGDNKLTAEAICRAIGVFSGSEEIDGNSMTGVAFAGLPDADKRAVLSHPGGLCFSRAEPRHKQDIVRLLKEMGEVTAMTGDGVNDAPALKLADIGVAMGITGTEVAKEASDMVLADDNFATVVAAVEEGRAIYNNMKAFIRYMISSNIGEVASIFLAAALGLPEGLIPVQLLWVNLVTDGPPATALGFNPADPDIMTKPPRRADDHFITPWIFFRWMVVGCYVGFATVGSFATWYTSPSFLGIDLSADGHTPISLAQLRDWESCPSWKGFQASPYTAGNATISFEHPCDYFTTGKVKASTLSLSVLVVIEMLNAMNALSEDNSLLQMPVWRNPWLLVAMAVSLGLHAVILYVPLLADIFSIVPLSFNEWLLVLAYSAPVILLDEVLKFVGRNWVNRPVLAPKAKEE</sequence>
<evidence type="ECO:0000256" key="9">
    <source>
        <dbReference type="ARBA" id="ARBA00022837"/>
    </source>
</evidence>
<keyword evidence="5" id="KW-0109">Calcium transport</keyword>
<dbReference type="InterPro" id="IPR023298">
    <property type="entry name" value="ATPase_P-typ_TM_dom_sf"/>
</dbReference>
<dbReference type="InterPro" id="IPR006068">
    <property type="entry name" value="ATPase_P-typ_cation-transptr_C"/>
</dbReference>
<evidence type="ECO:0000313" key="20">
    <source>
        <dbReference type="Proteomes" id="UP001055712"/>
    </source>
</evidence>
<keyword evidence="9" id="KW-0106">Calcium</keyword>
<comment type="caution">
    <text evidence="19">The sequence shown here is derived from an EMBL/GenBank/DDBJ whole genome shotgun (WGS) entry which is preliminary data.</text>
</comment>
<dbReference type="SMART" id="SM00831">
    <property type="entry name" value="Cation_ATPase_N"/>
    <property type="match status" value="1"/>
</dbReference>
<dbReference type="FunFam" id="3.40.1110.10:FF:000021">
    <property type="entry name" value="calcium-transporting ATPase, endoplasmic reticulum-type"/>
    <property type="match status" value="1"/>
</dbReference>
<dbReference type="FunFam" id="1.20.1110.10:FF:000077">
    <property type="entry name" value="ECA1 (ER-TYPE CA2+-ATPASE 1)"/>
    <property type="match status" value="1"/>
</dbReference>
<evidence type="ECO:0000256" key="14">
    <source>
        <dbReference type="ARBA" id="ARBA00023065"/>
    </source>
</evidence>
<dbReference type="EMBL" id="SIDB01000001">
    <property type="protein sequence ID" value="KAI3437882.1"/>
    <property type="molecule type" value="Genomic_DNA"/>
</dbReference>
<evidence type="ECO:0000256" key="13">
    <source>
        <dbReference type="ARBA" id="ARBA00022989"/>
    </source>
</evidence>
<dbReference type="InterPro" id="IPR036412">
    <property type="entry name" value="HAD-like_sf"/>
</dbReference>
<evidence type="ECO:0000256" key="7">
    <source>
        <dbReference type="ARBA" id="ARBA00022723"/>
    </source>
</evidence>
<evidence type="ECO:0000256" key="16">
    <source>
        <dbReference type="SAM" id="Phobius"/>
    </source>
</evidence>
<feature type="transmembrane region" description="Helical" evidence="16">
    <location>
        <begin position="1054"/>
        <end position="1074"/>
    </location>
</feature>
<feature type="transmembrane region" description="Helical" evidence="16">
    <location>
        <begin position="1086"/>
        <end position="1106"/>
    </location>
</feature>
<evidence type="ECO:0000313" key="19">
    <source>
        <dbReference type="EMBL" id="KAI3437882.1"/>
    </source>
</evidence>
<evidence type="ECO:0000256" key="1">
    <source>
        <dbReference type="ARBA" id="ARBA00004141"/>
    </source>
</evidence>
<dbReference type="PANTHER" id="PTHR42861">
    <property type="entry name" value="CALCIUM-TRANSPORTING ATPASE"/>
    <property type="match status" value="1"/>
</dbReference>
<feature type="domain" description="Cation-transporting P-type ATPase N-terminal" evidence="18">
    <location>
        <begin position="59"/>
        <end position="133"/>
    </location>
</feature>
<feature type="transmembrane region" description="Helical" evidence="16">
    <location>
        <begin position="933"/>
        <end position="955"/>
    </location>
</feature>
<dbReference type="Gene3D" id="3.40.1110.10">
    <property type="entry name" value="Calcium-transporting ATPase, cytoplasmic domain N"/>
    <property type="match status" value="1"/>
</dbReference>
<keyword evidence="6 16" id="KW-0812">Transmembrane</keyword>
<keyword evidence="7" id="KW-0479">Metal-binding</keyword>